<feature type="region of interest" description="Disordered" evidence="1">
    <location>
        <begin position="519"/>
        <end position="644"/>
    </location>
</feature>
<feature type="compositionally biased region" description="Low complexity" evidence="1">
    <location>
        <begin position="607"/>
        <end position="618"/>
    </location>
</feature>
<feature type="region of interest" description="Disordered" evidence="1">
    <location>
        <begin position="99"/>
        <end position="207"/>
    </location>
</feature>
<feature type="compositionally biased region" description="Low complexity" evidence="1">
    <location>
        <begin position="138"/>
        <end position="194"/>
    </location>
</feature>
<feature type="compositionally biased region" description="Basic residues" evidence="1">
    <location>
        <begin position="107"/>
        <end position="116"/>
    </location>
</feature>
<feature type="compositionally biased region" description="Low complexity" evidence="1">
    <location>
        <begin position="232"/>
        <end position="267"/>
    </location>
</feature>
<feature type="region of interest" description="Disordered" evidence="1">
    <location>
        <begin position="378"/>
        <end position="400"/>
    </location>
</feature>
<dbReference type="EMBL" id="HBNR01012102">
    <property type="protein sequence ID" value="CAE4568197.1"/>
    <property type="molecule type" value="Transcribed_RNA"/>
</dbReference>
<reference evidence="2" key="1">
    <citation type="submission" date="2021-01" db="EMBL/GenBank/DDBJ databases">
        <authorList>
            <person name="Corre E."/>
            <person name="Pelletier E."/>
            <person name="Niang G."/>
            <person name="Scheremetjew M."/>
            <person name="Finn R."/>
            <person name="Kale V."/>
            <person name="Holt S."/>
            <person name="Cochrane G."/>
            <person name="Meng A."/>
            <person name="Brown T."/>
            <person name="Cohen L."/>
        </authorList>
    </citation>
    <scope>NUCLEOTIDE SEQUENCE</scope>
    <source>
        <strain evidence="2">CCMP3105</strain>
    </source>
</reference>
<feature type="compositionally biased region" description="Pro residues" evidence="1">
    <location>
        <begin position="300"/>
        <end position="312"/>
    </location>
</feature>
<feature type="region of interest" description="Disordered" evidence="1">
    <location>
        <begin position="219"/>
        <end position="350"/>
    </location>
</feature>
<dbReference type="AlphaFoldDB" id="A0A7S4Q044"/>
<protein>
    <submittedName>
        <fullName evidence="2">Uncharacterized protein</fullName>
    </submittedName>
</protein>
<feature type="compositionally biased region" description="Low complexity" evidence="1">
    <location>
        <begin position="277"/>
        <end position="292"/>
    </location>
</feature>
<gene>
    <name evidence="2" type="ORF">AMON00008_LOCUS7816</name>
</gene>
<evidence type="ECO:0000256" key="1">
    <source>
        <dbReference type="SAM" id="MobiDB-lite"/>
    </source>
</evidence>
<accession>A0A7S4Q044</accession>
<proteinExistence type="predicted"/>
<evidence type="ECO:0000313" key="2">
    <source>
        <dbReference type="EMBL" id="CAE4568197.1"/>
    </source>
</evidence>
<name>A0A7S4Q044_9DINO</name>
<organism evidence="2">
    <name type="scientific">Alexandrium monilatum</name>
    <dbReference type="NCBI Taxonomy" id="311494"/>
    <lineage>
        <taxon>Eukaryota</taxon>
        <taxon>Sar</taxon>
        <taxon>Alveolata</taxon>
        <taxon>Dinophyceae</taxon>
        <taxon>Gonyaulacales</taxon>
        <taxon>Pyrocystaceae</taxon>
        <taxon>Alexandrium</taxon>
    </lineage>
</organism>
<sequence length="644" mass="65793">MVLDLAAPGKAHDRDSRRAVLKQIDLDLLAVEDALRRRRQSLAEIDNKLRALAGGAAEWQQPLKPAQSRCPRQHSEEGILSFAEWLRENEEFCAREEFPGVGERRSHSPHLLRGGRHISSQTDKVPSMNRSSSWSVFPAAAGPAALTPGTPGRRSPSACAPRAQASQAATRSPARSGRQPAAPASPQARLSSAPGLQTPPHRAPGAPCPAVVQVCKASLHSPPPRSGGSPQAAATLPARARSASASPTRGGAAPTAVAVPSEGGAATPAPPAKPRARAASAAPQASLSPSWSHGVRLCGAPPPAAGAPPPPAAAATRPLAATPPMPGMDPRREASASPWRRGAAHPPPAAVAGAVPAGPAAAALPALLSTAVCRPGRMIAQTPPQGGGPPSADPPATSTRLLPAGPLVPAMPLMAAPPSTGPFVFYKDGHGCPAVPRQDSGSLGTGAGTPAPMHVQPLDACLNWRPLATDRQVSTSASMHLQPFDACLNRIPKPVERQVSLRERGASGTVAPVSVRVQPLDAGFNREPVGADPQKGPHEPGAVREALQPPSAPGAPGPEAAAPAGRVSSRSSSSRTRPRSLPEVDPGPFAEGLEQWRPPSSAGSFQARTEATFAAASANGLGGQNATYTGPQPLPRGQPQCPVQ</sequence>
<feature type="compositionally biased region" description="Polar residues" evidence="1">
    <location>
        <begin position="118"/>
        <end position="135"/>
    </location>
</feature>
<feature type="compositionally biased region" description="Low complexity" evidence="1">
    <location>
        <begin position="557"/>
        <end position="575"/>
    </location>
</feature>